<dbReference type="NCBIfam" id="TIGR03919">
    <property type="entry name" value="T7SS_EccB"/>
    <property type="match status" value="1"/>
</dbReference>
<keyword evidence="2" id="KW-0812">Transmembrane</keyword>
<keyword evidence="4" id="KW-1185">Reference proteome</keyword>
<dbReference type="PANTHER" id="PTHR40765:SF2">
    <property type="entry name" value="ESX-2 SECRETION SYSTEM ATPASE ECCB2"/>
    <property type="match status" value="1"/>
</dbReference>
<dbReference type="EMBL" id="BONO01000004">
    <property type="protein sequence ID" value="GIG35339.1"/>
    <property type="molecule type" value="Genomic_DNA"/>
</dbReference>
<dbReference type="RefSeq" id="WP_203667401.1">
    <property type="nucleotide sequence ID" value="NZ_BONO01000004.1"/>
</dbReference>
<evidence type="ECO:0000256" key="1">
    <source>
        <dbReference type="SAM" id="MobiDB-lite"/>
    </source>
</evidence>
<gene>
    <name evidence="3" type="ORF">Cpa01nite_07200</name>
</gene>
<evidence type="ECO:0000256" key="2">
    <source>
        <dbReference type="SAM" id="Phobius"/>
    </source>
</evidence>
<name>A0A919P6N9_9CELL</name>
<dbReference type="GO" id="GO:0005576">
    <property type="term" value="C:extracellular region"/>
    <property type="evidence" value="ECO:0007669"/>
    <property type="project" value="TreeGrafter"/>
</dbReference>
<accession>A0A919P6N9</accession>
<feature type="transmembrane region" description="Helical" evidence="2">
    <location>
        <begin position="40"/>
        <end position="61"/>
    </location>
</feature>
<dbReference type="Pfam" id="PF05108">
    <property type="entry name" value="T7SS_ESX1_EccB"/>
    <property type="match status" value="1"/>
</dbReference>
<dbReference type="AlphaFoldDB" id="A0A919P6N9"/>
<feature type="region of interest" description="Disordered" evidence="1">
    <location>
        <begin position="454"/>
        <end position="477"/>
    </location>
</feature>
<evidence type="ECO:0000313" key="3">
    <source>
        <dbReference type="EMBL" id="GIG35339.1"/>
    </source>
</evidence>
<sequence length="477" mass="47450">MASKRDLVEAQTFSRRRLLTAFTSGAPGGRELEPTKPLRGVVAGVSLSVLLVLGSLGFGLLSPTLPNGWDDQSLVIVEGDGSRYVGIQGTLHPVLNVTSARLVLESGSFHVVDVSEDDITDAPRGATIGIPGAPDELPLASRLTATGWQACVAPDGGTALTIDPDAPAPVADPGAGALVEAAGTLYLVADGTRHRIPAADEAAVLRALGLDTATPITAGADWLNLVPAGSDLAPLTVAGADAPALPEGGLPVDTRVGTLVEVTGVGDGQRRYVVDARGELAPLSELAYPLYLLGAGELAAEPLQVTAAEIAAVRTSTTPVAPADLPETVPTLPAAGSTACVVLSTGSATTDERVDLVLRDAAEVEAGVRVAPGSGALVRAQTADGAAATVRLVDGSGRAYPVPDAGDEVLARLGYAADDVTRVPPAWADLLPTGPDLTVEAAATEVSGGTAAAGVATDAGGASEAGTASEGAAAGDA</sequence>
<proteinExistence type="predicted"/>
<dbReference type="Proteomes" id="UP000642125">
    <property type="component" value="Unassembled WGS sequence"/>
</dbReference>
<reference evidence="3" key="1">
    <citation type="submission" date="2021-01" db="EMBL/GenBank/DDBJ databases">
        <title>Whole genome shotgun sequence of Cellulomonas pakistanensis NBRC 110800.</title>
        <authorList>
            <person name="Komaki H."/>
            <person name="Tamura T."/>
        </authorList>
    </citation>
    <scope>NUCLEOTIDE SEQUENCE</scope>
    <source>
        <strain evidence="3">NBRC 110800</strain>
    </source>
</reference>
<protein>
    <submittedName>
        <fullName evidence="3">Type VII secretion protein EccB</fullName>
    </submittedName>
</protein>
<keyword evidence="2" id="KW-1133">Transmembrane helix</keyword>
<dbReference type="InterPro" id="IPR044857">
    <property type="entry name" value="T7SS_EccB_R1"/>
</dbReference>
<dbReference type="Gene3D" id="3.30.2390.20">
    <property type="entry name" value="Type VII secretion system EccB, repeat 1 domain"/>
    <property type="match status" value="1"/>
</dbReference>
<dbReference type="InterPro" id="IPR007795">
    <property type="entry name" value="T7SS_EccB"/>
</dbReference>
<dbReference type="PANTHER" id="PTHR40765">
    <property type="entry name" value="ESX-2 SECRETION SYSTEM ATPASE ECCB2"/>
    <property type="match status" value="1"/>
</dbReference>
<evidence type="ECO:0000313" key="4">
    <source>
        <dbReference type="Proteomes" id="UP000642125"/>
    </source>
</evidence>
<organism evidence="3 4">
    <name type="scientific">Cellulomonas pakistanensis</name>
    <dbReference type="NCBI Taxonomy" id="992287"/>
    <lineage>
        <taxon>Bacteria</taxon>
        <taxon>Bacillati</taxon>
        <taxon>Actinomycetota</taxon>
        <taxon>Actinomycetes</taxon>
        <taxon>Micrococcales</taxon>
        <taxon>Cellulomonadaceae</taxon>
        <taxon>Cellulomonas</taxon>
    </lineage>
</organism>
<keyword evidence="2" id="KW-0472">Membrane</keyword>
<comment type="caution">
    <text evidence="3">The sequence shown here is derived from an EMBL/GenBank/DDBJ whole genome shotgun (WGS) entry which is preliminary data.</text>
</comment>